<evidence type="ECO:0000256" key="7">
    <source>
        <dbReference type="SAM" id="MobiDB-lite"/>
    </source>
</evidence>
<dbReference type="Gene3D" id="1.20.58.530">
    <property type="match status" value="1"/>
</dbReference>
<proteinExistence type="inferred from homology"/>
<name>W7U2F6_9STRA</name>
<accession>W7U2F6</accession>
<keyword evidence="4" id="KW-0505">Motor protein</keyword>
<dbReference type="PANTHER" id="PTHR13140">
    <property type="entry name" value="MYOSIN"/>
    <property type="match status" value="1"/>
</dbReference>
<comment type="caution">
    <text evidence="9">The sequence shown here is derived from an EMBL/GenBank/DDBJ whole genome shotgun (WGS) entry which is preliminary data.</text>
</comment>
<evidence type="ECO:0000313" key="9">
    <source>
        <dbReference type="EMBL" id="EWM26874.1"/>
    </source>
</evidence>
<feature type="region of interest" description="Disordered" evidence="7">
    <location>
        <begin position="60"/>
        <end position="105"/>
    </location>
</feature>
<keyword evidence="10" id="KW-1185">Reference proteome</keyword>
<evidence type="ECO:0000256" key="6">
    <source>
        <dbReference type="PROSITE-ProRule" id="PRU00782"/>
    </source>
</evidence>
<evidence type="ECO:0000256" key="1">
    <source>
        <dbReference type="ARBA" id="ARBA00022741"/>
    </source>
</evidence>
<dbReference type="GO" id="GO:0005524">
    <property type="term" value="F:ATP binding"/>
    <property type="evidence" value="ECO:0007669"/>
    <property type="project" value="UniProtKB-KW"/>
</dbReference>
<comment type="caution">
    <text evidence="6">Lacks conserved residue(s) required for the propagation of feature annotation.</text>
</comment>
<keyword evidence="2" id="KW-0067">ATP-binding</keyword>
<evidence type="ECO:0000313" key="10">
    <source>
        <dbReference type="Proteomes" id="UP000019335"/>
    </source>
</evidence>
<sequence length="231" mass="25228">PPSLPLSRQVTHLFGVRHYAGEVAYNTQGFLDKNRDTLPKETAALFLSSDSSFVQSLFKGSPPTGAGAASTPSSAASSPLRRSASHTGAGGRGGGGGTPSSSLTSLSVSSQFKQQLLELMSKVHRTRPHYIRCLKPNDKNVPDTFNRFRITEQLRYGGVLEAVRVARSGYPVRLVHSEFYARYRCLAVALALPPSRSPSLPHVIDAVRDPLKTREWCWRVLDAILENQVGR</sequence>
<dbReference type="AlphaFoldDB" id="W7U2F6"/>
<dbReference type="GO" id="GO:0000146">
    <property type="term" value="F:microfilament motor activity"/>
    <property type="evidence" value="ECO:0007669"/>
    <property type="project" value="TreeGrafter"/>
</dbReference>
<feature type="compositionally biased region" description="Low complexity" evidence="7">
    <location>
        <begin position="61"/>
        <end position="87"/>
    </location>
</feature>
<dbReference type="GO" id="GO:0007015">
    <property type="term" value="P:actin filament organization"/>
    <property type="evidence" value="ECO:0007669"/>
    <property type="project" value="TreeGrafter"/>
</dbReference>
<feature type="domain" description="Myosin motor" evidence="8">
    <location>
        <begin position="1"/>
        <end position="231"/>
    </location>
</feature>
<evidence type="ECO:0000256" key="4">
    <source>
        <dbReference type="ARBA" id="ARBA00023175"/>
    </source>
</evidence>
<dbReference type="InterPro" id="IPR036961">
    <property type="entry name" value="Kinesin_motor_dom_sf"/>
</dbReference>
<evidence type="ECO:0000256" key="3">
    <source>
        <dbReference type="ARBA" id="ARBA00023123"/>
    </source>
</evidence>
<dbReference type="Pfam" id="PF00063">
    <property type="entry name" value="Myosin_head"/>
    <property type="match status" value="1"/>
</dbReference>
<dbReference type="Gene3D" id="3.40.850.10">
    <property type="entry name" value="Kinesin motor domain"/>
    <property type="match status" value="1"/>
</dbReference>
<gene>
    <name evidence="9" type="ORF">Naga_101918g1</name>
</gene>
<dbReference type="GO" id="GO:0016459">
    <property type="term" value="C:myosin complex"/>
    <property type="evidence" value="ECO:0007669"/>
    <property type="project" value="UniProtKB-KW"/>
</dbReference>
<feature type="region of interest" description="Actin-binding" evidence="6">
    <location>
        <begin position="116"/>
        <end position="138"/>
    </location>
</feature>
<evidence type="ECO:0000259" key="8">
    <source>
        <dbReference type="PROSITE" id="PS51456"/>
    </source>
</evidence>
<keyword evidence="3 6" id="KW-0518">Myosin</keyword>
<evidence type="ECO:0000256" key="2">
    <source>
        <dbReference type="ARBA" id="ARBA00022840"/>
    </source>
</evidence>
<dbReference type="SMART" id="SM00242">
    <property type="entry name" value="MYSc"/>
    <property type="match status" value="1"/>
</dbReference>
<dbReference type="GO" id="GO:0051015">
    <property type="term" value="F:actin filament binding"/>
    <property type="evidence" value="ECO:0007669"/>
    <property type="project" value="TreeGrafter"/>
</dbReference>
<organism evidence="9 10">
    <name type="scientific">Nannochloropsis gaditana</name>
    <dbReference type="NCBI Taxonomy" id="72520"/>
    <lineage>
        <taxon>Eukaryota</taxon>
        <taxon>Sar</taxon>
        <taxon>Stramenopiles</taxon>
        <taxon>Ochrophyta</taxon>
        <taxon>Eustigmatophyceae</taxon>
        <taxon>Eustigmatales</taxon>
        <taxon>Monodopsidaceae</taxon>
        <taxon>Nannochloropsis</taxon>
    </lineage>
</organism>
<evidence type="ECO:0000256" key="5">
    <source>
        <dbReference type="ARBA" id="ARBA00023203"/>
    </source>
</evidence>
<reference evidence="9 10" key="1">
    <citation type="journal article" date="2014" name="Mol. Plant">
        <title>Chromosome Scale Genome Assembly and Transcriptome Profiling of Nannochloropsis gaditana in Nitrogen Depletion.</title>
        <authorList>
            <person name="Corteggiani Carpinelli E."/>
            <person name="Telatin A."/>
            <person name="Vitulo N."/>
            <person name="Forcato C."/>
            <person name="D'Angelo M."/>
            <person name="Schiavon R."/>
            <person name="Vezzi A."/>
            <person name="Giacometti G.M."/>
            <person name="Morosinotto T."/>
            <person name="Valle G."/>
        </authorList>
    </citation>
    <scope>NUCLEOTIDE SEQUENCE [LARGE SCALE GENOMIC DNA]</scope>
    <source>
        <strain evidence="9 10">B-31</strain>
    </source>
</reference>
<dbReference type="Gene3D" id="1.20.120.720">
    <property type="entry name" value="Myosin VI head, motor domain, U50 subdomain"/>
    <property type="match status" value="1"/>
</dbReference>
<keyword evidence="1" id="KW-0547">Nucleotide-binding</keyword>
<feature type="non-terminal residue" evidence="9">
    <location>
        <position position="1"/>
    </location>
</feature>
<dbReference type="EMBL" id="AZIL01000591">
    <property type="protein sequence ID" value="EWM26874.1"/>
    <property type="molecule type" value="Genomic_DNA"/>
</dbReference>
<dbReference type="Proteomes" id="UP000019335">
    <property type="component" value="Chromosome 8"/>
</dbReference>
<dbReference type="GO" id="GO:0016020">
    <property type="term" value="C:membrane"/>
    <property type="evidence" value="ECO:0007669"/>
    <property type="project" value="TreeGrafter"/>
</dbReference>
<dbReference type="PROSITE" id="PS51456">
    <property type="entry name" value="MYOSIN_MOTOR"/>
    <property type="match status" value="1"/>
</dbReference>
<dbReference type="GO" id="GO:0005737">
    <property type="term" value="C:cytoplasm"/>
    <property type="evidence" value="ECO:0007669"/>
    <property type="project" value="TreeGrafter"/>
</dbReference>
<dbReference type="PANTHER" id="PTHR13140:SF845">
    <property type="entry name" value="MYOSIN-LIKE PROTEIN"/>
    <property type="match status" value="1"/>
</dbReference>
<protein>
    <submittedName>
        <fullName evidence="9">Myosin head, motor domain protein</fullName>
    </submittedName>
</protein>
<dbReference type="OrthoDB" id="6108017at2759"/>
<dbReference type="SUPFAM" id="SSF52540">
    <property type="entry name" value="P-loop containing nucleoside triphosphate hydrolases"/>
    <property type="match status" value="1"/>
</dbReference>
<dbReference type="InterPro" id="IPR027417">
    <property type="entry name" value="P-loop_NTPase"/>
</dbReference>
<feature type="compositionally biased region" description="Gly residues" evidence="7">
    <location>
        <begin position="88"/>
        <end position="98"/>
    </location>
</feature>
<keyword evidence="5 6" id="KW-0009">Actin-binding</keyword>
<comment type="similarity">
    <text evidence="6">Belongs to the TRAFAC class myosin-kinesin ATPase superfamily. Myosin family.</text>
</comment>
<dbReference type="InterPro" id="IPR001609">
    <property type="entry name" value="Myosin_head_motor_dom-like"/>
</dbReference>